<sequence>MAYRTFILSAVSALALSGCAVGPDRVSPSPPSPSATSGPFLSAQNDIVTANPLPQDWWRLYEDPVLDGLVADALGANTDIRQAVARMDRARAALRGARSDRLPTVGLTASAAYSRTPEFETPPGADRTGTGISLGADVSYEVDLFGRVSGQISASRNDLAAAQADADAVRVMVVADTTLAYANAASAAARIDVARSIVALLDDSLRLTRRRHEVGMADGLAVARIQSLRDQRAATIPEIEAQRSAALFALATLTGRTPAELPTISGERSIPLEIAAPLPVGDGTQLLARRPDVRAAEQRLLADTDRIGVARADLYPRITLGGSVGSSASSVSNLFSGGPLGFILGPLIDWVFPNREPVFARIDAAKADARASLAAFDGAILNALQETETALSRYAGAIERRRSLEQAMRAANKAARITRAQNREGVIDSLDLLDAERTLAETRAELADQDALVSSRQIDLFRALGGSWSAERETAS</sequence>
<reference evidence="4 5" key="1">
    <citation type="submission" date="2021-08" db="EMBL/GenBank/DDBJ databases">
        <title>Comparative Genomics Analysis of the Genus Qipengyuania Reveals Extensive Genetic Diversity and Metabolic Versatility, Including the Description of Fifteen Novel Species.</title>
        <authorList>
            <person name="Liu Y."/>
        </authorList>
    </citation>
    <scope>NUCLEOTIDE SEQUENCE [LARGE SCALE GENOMIC DNA]</scope>
    <source>
        <strain evidence="4 5">GH25</strain>
    </source>
</reference>
<feature type="coiled-coil region" evidence="3">
    <location>
        <begin position="394"/>
        <end position="452"/>
    </location>
</feature>
<comment type="caution">
    <text evidence="4">The sequence shown here is derived from an EMBL/GenBank/DDBJ whole genome shotgun (WGS) entry which is preliminary data.</text>
</comment>
<feature type="chain" id="PRO_5044995457" evidence="2">
    <location>
        <begin position="21"/>
        <end position="476"/>
    </location>
</feature>
<dbReference type="RefSeq" id="WP_221598740.1">
    <property type="nucleotide sequence ID" value="NZ_JAIGNQ010000004.1"/>
</dbReference>
<evidence type="ECO:0000256" key="3">
    <source>
        <dbReference type="SAM" id="Coils"/>
    </source>
</evidence>
<keyword evidence="2" id="KW-0812">Transmembrane</keyword>
<dbReference type="Gene3D" id="2.20.200.10">
    <property type="entry name" value="Outer membrane efflux proteins (OEP)"/>
    <property type="match status" value="1"/>
</dbReference>
<evidence type="ECO:0000256" key="2">
    <source>
        <dbReference type="RuleBase" id="RU362097"/>
    </source>
</evidence>
<accession>A0ABS7JHY8</accession>
<keyword evidence="2" id="KW-0449">Lipoprotein</keyword>
<keyword evidence="2" id="KW-1134">Transmembrane beta strand</keyword>
<dbReference type="Gene3D" id="1.20.1600.10">
    <property type="entry name" value="Outer membrane efflux proteins (OEP)"/>
    <property type="match status" value="1"/>
</dbReference>
<keyword evidence="2" id="KW-0732">Signal</keyword>
<dbReference type="PANTHER" id="PTHR30203:SF21">
    <property type="entry name" value="OUTER MEMBRANE COMPONENT OF MULTIDRUG EFFLUX PUMP-RELATED"/>
    <property type="match status" value="1"/>
</dbReference>
<keyword evidence="3" id="KW-0175">Coiled coil</keyword>
<proteinExistence type="inferred from homology"/>
<dbReference type="Proteomes" id="UP000776651">
    <property type="component" value="Unassembled WGS sequence"/>
</dbReference>
<comment type="similarity">
    <text evidence="1 2">Belongs to the outer membrane factor (OMF) (TC 1.B.17) family.</text>
</comment>
<organism evidence="4 5">
    <name type="scientific">Qipengyuania pacifica</name>
    <dbReference type="NCBI Taxonomy" id="2860199"/>
    <lineage>
        <taxon>Bacteria</taxon>
        <taxon>Pseudomonadati</taxon>
        <taxon>Pseudomonadota</taxon>
        <taxon>Alphaproteobacteria</taxon>
        <taxon>Sphingomonadales</taxon>
        <taxon>Erythrobacteraceae</taxon>
        <taxon>Qipengyuania</taxon>
    </lineage>
</organism>
<dbReference type="EMBL" id="JAIGNQ010000004">
    <property type="protein sequence ID" value="MBX7489642.1"/>
    <property type="molecule type" value="Genomic_DNA"/>
</dbReference>
<dbReference type="InterPro" id="IPR010131">
    <property type="entry name" value="MdtP/NodT-like"/>
</dbReference>
<keyword evidence="2" id="KW-0472">Membrane</keyword>
<protein>
    <submittedName>
        <fullName evidence="4">TolC family protein</fullName>
    </submittedName>
</protein>
<evidence type="ECO:0000313" key="4">
    <source>
        <dbReference type="EMBL" id="MBX7489642.1"/>
    </source>
</evidence>
<keyword evidence="2" id="KW-0564">Palmitate</keyword>
<evidence type="ECO:0000256" key="1">
    <source>
        <dbReference type="ARBA" id="ARBA00007613"/>
    </source>
</evidence>
<dbReference type="PANTHER" id="PTHR30203">
    <property type="entry name" value="OUTER MEMBRANE CATION EFFLUX PROTEIN"/>
    <property type="match status" value="1"/>
</dbReference>
<keyword evidence="5" id="KW-1185">Reference proteome</keyword>
<evidence type="ECO:0000313" key="5">
    <source>
        <dbReference type="Proteomes" id="UP000776651"/>
    </source>
</evidence>
<name>A0ABS7JHY8_9SPHN</name>
<dbReference type="Pfam" id="PF02321">
    <property type="entry name" value="OEP"/>
    <property type="match status" value="2"/>
</dbReference>
<dbReference type="PROSITE" id="PS51257">
    <property type="entry name" value="PROKAR_LIPOPROTEIN"/>
    <property type="match status" value="1"/>
</dbReference>
<comment type="subcellular location">
    <subcellularLocation>
        <location evidence="2">Cell membrane</location>
        <topology evidence="2">Lipid-anchor</topology>
    </subcellularLocation>
</comment>
<feature type="signal peptide" evidence="2">
    <location>
        <begin position="1"/>
        <end position="20"/>
    </location>
</feature>
<dbReference type="SUPFAM" id="SSF56954">
    <property type="entry name" value="Outer membrane efflux proteins (OEP)"/>
    <property type="match status" value="1"/>
</dbReference>
<dbReference type="InterPro" id="IPR003423">
    <property type="entry name" value="OMP_efflux"/>
</dbReference>
<gene>
    <name evidence="4" type="ORF">K3177_14065</name>
</gene>
<dbReference type="NCBIfam" id="TIGR01845">
    <property type="entry name" value="outer_NodT"/>
    <property type="match status" value="1"/>
</dbReference>